<sequence>MELQDIAKDILSNQQKLQAVHVCKLIKYHFSLSGLPIIKQLFGSKTISEPVQKLPEIQLPYLSPRVVTVSKFCQRSTPTIQLKNQCSSNEKILLIQEFLQQLQVTHYCNQNLARQIQEQLNNSLFDADIWLSGLQKQQSKLHTALLRLKSHNISNYDICKLGMQQKQQRVVTQQNYLMARKIPSSPLFHRQNPSLSNVITKSKFKQ</sequence>
<reference evidence="1" key="1">
    <citation type="submission" date="2023-06" db="EMBL/GenBank/DDBJ databases">
        <authorList>
            <person name="Kurt Z."/>
        </authorList>
    </citation>
    <scope>NUCLEOTIDE SEQUENCE</scope>
</reference>
<accession>A0AA86UDA0</accession>
<evidence type="ECO:0000313" key="2">
    <source>
        <dbReference type="EMBL" id="CAL6020899.1"/>
    </source>
</evidence>
<protein>
    <submittedName>
        <fullName evidence="2">Hypothetical_protein</fullName>
    </submittedName>
</protein>
<gene>
    <name evidence="1" type="ORF">HINF_LOCUS24888</name>
    <name evidence="2" type="ORF">HINF_LOCUS27912</name>
</gene>
<evidence type="ECO:0000313" key="3">
    <source>
        <dbReference type="Proteomes" id="UP001642409"/>
    </source>
</evidence>
<proteinExistence type="predicted"/>
<evidence type="ECO:0000313" key="1">
    <source>
        <dbReference type="EMBL" id="CAI9937243.1"/>
    </source>
</evidence>
<dbReference type="EMBL" id="CAXDID020000087">
    <property type="protein sequence ID" value="CAL6020899.1"/>
    <property type="molecule type" value="Genomic_DNA"/>
</dbReference>
<reference evidence="2 3" key="2">
    <citation type="submission" date="2024-07" db="EMBL/GenBank/DDBJ databases">
        <authorList>
            <person name="Akdeniz Z."/>
        </authorList>
    </citation>
    <scope>NUCLEOTIDE SEQUENCE [LARGE SCALE GENOMIC DNA]</scope>
</reference>
<comment type="caution">
    <text evidence="1">The sequence shown here is derived from an EMBL/GenBank/DDBJ whole genome shotgun (WGS) entry which is preliminary data.</text>
</comment>
<dbReference type="AlphaFoldDB" id="A0AA86UDA0"/>
<dbReference type="Proteomes" id="UP001642409">
    <property type="component" value="Unassembled WGS sequence"/>
</dbReference>
<name>A0AA86UDA0_9EUKA</name>
<keyword evidence="3" id="KW-1185">Reference proteome</keyword>
<organism evidence="1">
    <name type="scientific">Hexamita inflata</name>
    <dbReference type="NCBI Taxonomy" id="28002"/>
    <lineage>
        <taxon>Eukaryota</taxon>
        <taxon>Metamonada</taxon>
        <taxon>Diplomonadida</taxon>
        <taxon>Hexamitidae</taxon>
        <taxon>Hexamitinae</taxon>
        <taxon>Hexamita</taxon>
    </lineage>
</organism>
<dbReference type="EMBL" id="CATOUU010000644">
    <property type="protein sequence ID" value="CAI9937243.1"/>
    <property type="molecule type" value="Genomic_DNA"/>
</dbReference>